<dbReference type="SUPFAM" id="SSF46689">
    <property type="entry name" value="Homeodomain-like"/>
    <property type="match status" value="1"/>
</dbReference>
<dbReference type="Gene3D" id="1.10.357.10">
    <property type="entry name" value="Tetracycline Repressor, domain 2"/>
    <property type="match status" value="1"/>
</dbReference>
<dbReference type="InterPro" id="IPR001647">
    <property type="entry name" value="HTH_TetR"/>
</dbReference>
<keyword evidence="1 2" id="KW-0238">DNA-binding</keyword>
<evidence type="ECO:0000256" key="1">
    <source>
        <dbReference type="ARBA" id="ARBA00023125"/>
    </source>
</evidence>
<dbReference type="InterPro" id="IPR054422">
    <property type="entry name" value="TetR-like_HI_0893_C"/>
</dbReference>
<sequence length="192" mass="22151">MLEKRIKILRLAEKLLAVKGLYNLSMKQETSKSRIATGTIYLCFKSKNDLVQELHQQNLMSLAAFLFDNYDESQTLKKRFIYLWHRMWEFGLLYPESILCKPEFAKLPETIQQQEESLARNLFAPLGKIYEEGVQQKVFRNLPPAVLAAISFEPCTNLLRQQIIGQLTLNSNEVEEAALSCLAAILLRQKDI</sequence>
<name>A0ABU2ZPJ7_9ALTE</name>
<evidence type="ECO:0000313" key="4">
    <source>
        <dbReference type="EMBL" id="MDT0594538.1"/>
    </source>
</evidence>
<evidence type="ECO:0000259" key="3">
    <source>
        <dbReference type="PROSITE" id="PS50977"/>
    </source>
</evidence>
<dbReference type="Pfam" id="PF22604">
    <property type="entry name" value="TetR_HI_0893_C"/>
    <property type="match status" value="1"/>
</dbReference>
<dbReference type="EMBL" id="JAVRHX010000001">
    <property type="protein sequence ID" value="MDT0594538.1"/>
    <property type="molecule type" value="Genomic_DNA"/>
</dbReference>
<dbReference type="Proteomes" id="UP001253545">
    <property type="component" value="Unassembled WGS sequence"/>
</dbReference>
<protein>
    <submittedName>
        <fullName evidence="4">TetR/AcrR family transcriptional regulator</fullName>
    </submittedName>
</protein>
<feature type="domain" description="HTH tetR-type" evidence="3">
    <location>
        <begin position="2"/>
        <end position="62"/>
    </location>
</feature>
<proteinExistence type="predicted"/>
<reference evidence="4 5" key="1">
    <citation type="submission" date="2023-09" db="EMBL/GenBank/DDBJ databases">
        <authorList>
            <person name="Rey-Velasco X."/>
        </authorList>
    </citation>
    <scope>NUCLEOTIDE SEQUENCE [LARGE SCALE GENOMIC DNA]</scope>
    <source>
        <strain evidence="4 5">P117</strain>
    </source>
</reference>
<evidence type="ECO:0000313" key="5">
    <source>
        <dbReference type="Proteomes" id="UP001253545"/>
    </source>
</evidence>
<accession>A0ABU2ZPJ7</accession>
<comment type="caution">
    <text evidence="4">The sequence shown here is derived from an EMBL/GenBank/DDBJ whole genome shotgun (WGS) entry which is preliminary data.</text>
</comment>
<evidence type="ECO:0000256" key="2">
    <source>
        <dbReference type="PROSITE-ProRule" id="PRU00335"/>
    </source>
</evidence>
<dbReference type="Pfam" id="PF00440">
    <property type="entry name" value="TetR_N"/>
    <property type="match status" value="1"/>
</dbReference>
<dbReference type="PROSITE" id="PS50977">
    <property type="entry name" value="HTH_TETR_2"/>
    <property type="match status" value="1"/>
</dbReference>
<gene>
    <name evidence="4" type="ORF">RM552_06750</name>
</gene>
<keyword evidence="5" id="KW-1185">Reference proteome</keyword>
<organism evidence="4 5">
    <name type="scientific">Glaciecola petra</name>
    <dbReference type="NCBI Taxonomy" id="3075602"/>
    <lineage>
        <taxon>Bacteria</taxon>
        <taxon>Pseudomonadati</taxon>
        <taxon>Pseudomonadota</taxon>
        <taxon>Gammaproteobacteria</taxon>
        <taxon>Alteromonadales</taxon>
        <taxon>Alteromonadaceae</taxon>
        <taxon>Glaciecola</taxon>
    </lineage>
</organism>
<feature type="DNA-binding region" description="H-T-H motif" evidence="2">
    <location>
        <begin position="25"/>
        <end position="44"/>
    </location>
</feature>
<dbReference type="InterPro" id="IPR009057">
    <property type="entry name" value="Homeodomain-like_sf"/>
</dbReference>
<dbReference type="RefSeq" id="WP_311368005.1">
    <property type="nucleotide sequence ID" value="NZ_JAVRHX010000001.1"/>
</dbReference>